<dbReference type="EMBL" id="VSSQ01000038">
    <property type="protein sequence ID" value="MPL67638.1"/>
    <property type="molecule type" value="Genomic_DNA"/>
</dbReference>
<dbReference type="InterPro" id="IPR013328">
    <property type="entry name" value="6PGD_dom2"/>
</dbReference>
<reference evidence="6" key="1">
    <citation type="submission" date="2019-08" db="EMBL/GenBank/DDBJ databases">
        <authorList>
            <person name="Kucharzyk K."/>
            <person name="Murdoch R.W."/>
            <person name="Higgins S."/>
            <person name="Loffler F."/>
        </authorList>
    </citation>
    <scope>NUCLEOTIDE SEQUENCE</scope>
</reference>
<evidence type="ECO:0000256" key="2">
    <source>
        <dbReference type="ARBA" id="ARBA00022857"/>
    </source>
</evidence>
<dbReference type="GO" id="GO:0015940">
    <property type="term" value="P:pantothenate biosynthetic process"/>
    <property type="evidence" value="ECO:0007669"/>
    <property type="project" value="InterPro"/>
</dbReference>
<proteinExistence type="inferred from homology"/>
<dbReference type="SUPFAM" id="SSF48179">
    <property type="entry name" value="6-phosphogluconate dehydrogenase C-terminal domain-like"/>
    <property type="match status" value="1"/>
</dbReference>
<keyword evidence="3" id="KW-0560">Oxidoreductase</keyword>
<dbReference type="InterPro" id="IPR003710">
    <property type="entry name" value="ApbA"/>
</dbReference>
<keyword evidence="2" id="KW-0521">NADP</keyword>
<evidence type="ECO:0000256" key="3">
    <source>
        <dbReference type="ARBA" id="ARBA00023002"/>
    </source>
</evidence>
<dbReference type="PANTHER" id="PTHR21708:SF26">
    <property type="entry name" value="2-DEHYDROPANTOATE 2-REDUCTASE"/>
    <property type="match status" value="1"/>
</dbReference>
<dbReference type="NCBIfam" id="TIGR00745">
    <property type="entry name" value="apbA_panE"/>
    <property type="match status" value="1"/>
</dbReference>
<evidence type="ECO:0000313" key="6">
    <source>
        <dbReference type="EMBL" id="MPL67638.1"/>
    </source>
</evidence>
<evidence type="ECO:0000259" key="4">
    <source>
        <dbReference type="Pfam" id="PF02558"/>
    </source>
</evidence>
<gene>
    <name evidence="6" type="ORF">SDC9_13336</name>
</gene>
<dbReference type="Gene3D" id="1.10.1040.10">
    <property type="entry name" value="N-(1-d-carboxylethyl)-l-norvaline Dehydrogenase, domain 2"/>
    <property type="match status" value="1"/>
</dbReference>
<feature type="domain" description="Ketopantoate reductase C-terminal" evidence="5">
    <location>
        <begin position="187"/>
        <end position="305"/>
    </location>
</feature>
<comment type="caution">
    <text evidence="6">The sequence shown here is derived from an EMBL/GenBank/DDBJ whole genome shotgun (WGS) entry which is preliminary data.</text>
</comment>
<evidence type="ECO:0008006" key="7">
    <source>
        <dbReference type="Google" id="ProtNLM"/>
    </source>
</evidence>
<sequence>MKQIAVIGIGGVGGFVGAKLAALGERDSKYQVSFIARGAQLEAIRGEGIRLDAEEGKIVGRPSLATERIADLPLLDYCFICVKGQSLNEVLNQLKGKINDSTVIIPLLNGADIYERVRSVITEGYVHPAGIYISSFVQAPGHVVQIGPVSSIFLGKEPGQTRDDRSVLPILEAAGIKYMWKDDPFVEIWNKYIFIAPFGLVTAREGKTLGEVFQSPEDLAETKAVMAEVVALAKAKGICLPETIIDDTLTKAAKFPPTTRTSFQRDMELRERPDERDLFGGTILRLGKQLGIPTPHAEKLYQAILRKKPL</sequence>
<evidence type="ECO:0000256" key="1">
    <source>
        <dbReference type="ARBA" id="ARBA00007870"/>
    </source>
</evidence>
<accession>A0A644TL05</accession>
<dbReference type="GO" id="GO:0008677">
    <property type="term" value="F:2-dehydropantoate 2-reductase activity"/>
    <property type="evidence" value="ECO:0007669"/>
    <property type="project" value="InterPro"/>
</dbReference>
<dbReference type="GO" id="GO:0005737">
    <property type="term" value="C:cytoplasm"/>
    <property type="evidence" value="ECO:0007669"/>
    <property type="project" value="TreeGrafter"/>
</dbReference>
<dbReference type="InterPro" id="IPR013332">
    <property type="entry name" value="KPR_N"/>
</dbReference>
<dbReference type="InterPro" id="IPR013752">
    <property type="entry name" value="KPA_reductase"/>
</dbReference>
<dbReference type="Pfam" id="PF02558">
    <property type="entry name" value="ApbA"/>
    <property type="match status" value="1"/>
</dbReference>
<dbReference type="InterPro" id="IPR051402">
    <property type="entry name" value="KPR-Related"/>
</dbReference>
<dbReference type="PANTHER" id="PTHR21708">
    <property type="entry name" value="PROBABLE 2-DEHYDROPANTOATE 2-REDUCTASE"/>
    <property type="match status" value="1"/>
</dbReference>
<dbReference type="Pfam" id="PF08546">
    <property type="entry name" value="ApbA_C"/>
    <property type="match status" value="1"/>
</dbReference>
<evidence type="ECO:0000259" key="5">
    <source>
        <dbReference type="Pfam" id="PF08546"/>
    </source>
</evidence>
<dbReference type="Gene3D" id="3.40.50.720">
    <property type="entry name" value="NAD(P)-binding Rossmann-like Domain"/>
    <property type="match status" value="1"/>
</dbReference>
<name>A0A644TL05_9ZZZZ</name>
<dbReference type="AlphaFoldDB" id="A0A644TL05"/>
<feature type="domain" description="Ketopantoate reductase N-terminal" evidence="4">
    <location>
        <begin position="4"/>
        <end position="155"/>
    </location>
</feature>
<dbReference type="SUPFAM" id="SSF51735">
    <property type="entry name" value="NAD(P)-binding Rossmann-fold domains"/>
    <property type="match status" value="1"/>
</dbReference>
<dbReference type="InterPro" id="IPR036291">
    <property type="entry name" value="NAD(P)-bd_dom_sf"/>
</dbReference>
<comment type="similarity">
    <text evidence="1">Belongs to the ketopantoate reductase family.</text>
</comment>
<dbReference type="InterPro" id="IPR008927">
    <property type="entry name" value="6-PGluconate_DH-like_C_sf"/>
</dbReference>
<protein>
    <recommendedName>
        <fullName evidence="7">2-dehydropantoate 2-reductase</fullName>
    </recommendedName>
</protein>
<organism evidence="6">
    <name type="scientific">bioreactor metagenome</name>
    <dbReference type="NCBI Taxonomy" id="1076179"/>
    <lineage>
        <taxon>unclassified sequences</taxon>
        <taxon>metagenomes</taxon>
        <taxon>ecological metagenomes</taxon>
    </lineage>
</organism>